<keyword evidence="1 2" id="KW-0728">SH3 domain</keyword>
<dbReference type="PROSITE" id="PS50002">
    <property type="entry name" value="SH3"/>
    <property type="match status" value="1"/>
</dbReference>
<evidence type="ECO:0000256" key="3">
    <source>
        <dbReference type="SAM" id="MobiDB-lite"/>
    </source>
</evidence>
<name>A0A077X1U7_9FUNG</name>
<dbReference type="SMART" id="SM00326">
    <property type="entry name" value="SH3"/>
    <property type="match status" value="1"/>
</dbReference>
<dbReference type="PANTHER" id="PTHR16861:SF4">
    <property type="entry name" value="SH3 DOMAIN PROTEIN (AFU_ORTHOLOGUE AFUA_1G13610)"/>
    <property type="match status" value="1"/>
</dbReference>
<gene>
    <name evidence="6" type="ORF">LRAMOSA05701</name>
</gene>
<feature type="transmembrane region" description="Helical" evidence="4">
    <location>
        <begin position="99"/>
        <end position="119"/>
    </location>
</feature>
<evidence type="ECO:0000256" key="1">
    <source>
        <dbReference type="ARBA" id="ARBA00022443"/>
    </source>
</evidence>
<feature type="region of interest" description="Disordered" evidence="3">
    <location>
        <begin position="245"/>
        <end position="264"/>
    </location>
</feature>
<dbReference type="PANTHER" id="PTHR16861">
    <property type="entry name" value="GLYCOPROTEIN 38"/>
    <property type="match status" value="1"/>
</dbReference>
<dbReference type="OrthoDB" id="5340910at2759"/>
<keyword evidence="4" id="KW-1133">Transmembrane helix</keyword>
<keyword evidence="4" id="KW-0812">Transmembrane</keyword>
<dbReference type="InterPro" id="IPR036028">
    <property type="entry name" value="SH3-like_dom_sf"/>
</dbReference>
<dbReference type="EMBL" id="LK023379">
    <property type="protein sequence ID" value="CDS13525.1"/>
    <property type="molecule type" value="Genomic_DNA"/>
</dbReference>
<protein>
    <recommendedName>
        <fullName evidence="5">SH3 domain-containing protein</fullName>
    </recommendedName>
</protein>
<accession>A0A077X1U7</accession>
<feature type="compositionally biased region" description="Low complexity" evidence="3">
    <location>
        <begin position="63"/>
        <end position="76"/>
    </location>
</feature>
<feature type="compositionally biased region" description="Polar residues" evidence="3">
    <location>
        <begin position="77"/>
        <end position="91"/>
    </location>
</feature>
<evidence type="ECO:0000259" key="5">
    <source>
        <dbReference type="PROSITE" id="PS50002"/>
    </source>
</evidence>
<feature type="region of interest" description="Disordered" evidence="3">
    <location>
        <begin position="63"/>
        <end position="94"/>
    </location>
</feature>
<evidence type="ECO:0000256" key="2">
    <source>
        <dbReference type="PROSITE-ProRule" id="PRU00192"/>
    </source>
</evidence>
<keyword evidence="4" id="KW-0472">Membrane</keyword>
<organism evidence="6">
    <name type="scientific">Lichtheimia ramosa</name>
    <dbReference type="NCBI Taxonomy" id="688394"/>
    <lineage>
        <taxon>Eukaryota</taxon>
        <taxon>Fungi</taxon>
        <taxon>Fungi incertae sedis</taxon>
        <taxon>Mucoromycota</taxon>
        <taxon>Mucoromycotina</taxon>
        <taxon>Mucoromycetes</taxon>
        <taxon>Mucorales</taxon>
        <taxon>Lichtheimiaceae</taxon>
        <taxon>Lichtheimia</taxon>
    </lineage>
</organism>
<dbReference type="AlphaFoldDB" id="A0A077X1U7"/>
<dbReference type="InterPro" id="IPR001452">
    <property type="entry name" value="SH3_domain"/>
</dbReference>
<evidence type="ECO:0000313" key="6">
    <source>
        <dbReference type="EMBL" id="CDS13525.1"/>
    </source>
</evidence>
<evidence type="ECO:0000256" key="4">
    <source>
        <dbReference type="SAM" id="Phobius"/>
    </source>
</evidence>
<proteinExistence type="predicted"/>
<dbReference type="Gene3D" id="2.30.30.40">
    <property type="entry name" value="SH3 Domains"/>
    <property type="match status" value="1"/>
</dbReference>
<reference evidence="6" key="1">
    <citation type="journal article" date="2014" name="Genome Announc.">
        <title>De novo whole-genome sequence and genome annotation of Lichtheimia ramosa.</title>
        <authorList>
            <person name="Linde J."/>
            <person name="Schwartze V."/>
            <person name="Binder U."/>
            <person name="Lass-Florl C."/>
            <person name="Voigt K."/>
            <person name="Horn F."/>
        </authorList>
    </citation>
    <scope>NUCLEOTIDE SEQUENCE</scope>
    <source>
        <strain evidence="6">JMRC FSU:6197</strain>
    </source>
</reference>
<sequence>MHDSVQARLLFKRVIESTASSSDTGFSFANNHTQSIHAFSSAIATTSTTTTLPFIVVSPLSATSPPTEASSTSQPTLQTASTPANQTSNNDSSSLSGGAIAGIVVGVLAGVIIICFLLFKALRRQRQKQQPQQPPMTNNFHAISTANEPTMPVTAAAGPALLSRQTPDDPWLGQVPLGTYTVVSTYNPSLEDEIYVLPGDIVQVYAEYDDGWCLGMNISRGNARGVFPKTSITVDQVTADEADRMVDTEQTSSQLDKRRSRRTSSLFNTVQNAQNIK</sequence>
<dbReference type="SUPFAM" id="SSF50044">
    <property type="entry name" value="SH3-domain"/>
    <property type="match status" value="1"/>
</dbReference>
<feature type="domain" description="SH3" evidence="5">
    <location>
        <begin position="175"/>
        <end position="237"/>
    </location>
</feature>
<dbReference type="Pfam" id="PF14604">
    <property type="entry name" value="SH3_9"/>
    <property type="match status" value="1"/>
</dbReference>